<feature type="domain" description="DUF4274" evidence="1">
    <location>
        <begin position="24"/>
        <end position="84"/>
    </location>
</feature>
<name>A0ABT6M908_9NOCA</name>
<comment type="caution">
    <text evidence="2">The sequence shown here is derived from an EMBL/GenBank/DDBJ whole genome shotgun (WGS) entry which is preliminary data.</text>
</comment>
<evidence type="ECO:0000259" key="1">
    <source>
        <dbReference type="Pfam" id="PF14096"/>
    </source>
</evidence>
<gene>
    <name evidence="2" type="ORF">M2280_001103</name>
</gene>
<organism evidence="2 3">
    <name type="scientific">Prescottella agglutinans</name>
    <dbReference type="NCBI Taxonomy" id="1644129"/>
    <lineage>
        <taxon>Bacteria</taxon>
        <taxon>Bacillati</taxon>
        <taxon>Actinomycetota</taxon>
        <taxon>Actinomycetes</taxon>
        <taxon>Mycobacteriales</taxon>
        <taxon>Nocardiaceae</taxon>
        <taxon>Prescottella</taxon>
    </lineage>
</organism>
<protein>
    <recommendedName>
        <fullName evidence="1">DUF4274 domain-containing protein</fullName>
    </recommendedName>
</protein>
<proteinExistence type="predicted"/>
<dbReference type="InterPro" id="IPR025369">
    <property type="entry name" value="DUF4274"/>
</dbReference>
<evidence type="ECO:0000313" key="3">
    <source>
        <dbReference type="Proteomes" id="UP001160334"/>
    </source>
</evidence>
<keyword evidence="3" id="KW-1185">Reference proteome</keyword>
<reference evidence="2 3" key="1">
    <citation type="submission" date="2023-04" db="EMBL/GenBank/DDBJ databases">
        <title>Forest soil microbial communities from Buena Vista Peninsula, Colon Province, Panama.</title>
        <authorList>
            <person name="Bouskill N."/>
        </authorList>
    </citation>
    <scope>NUCLEOTIDE SEQUENCE [LARGE SCALE GENOMIC DNA]</scope>
    <source>
        <strain evidence="2 3">CFH S0262</strain>
    </source>
</reference>
<sequence length="189" mass="20854">MSVDFDELELRLMREFLESASVAEWLVTALTMNYDGKSELIAWMATHPRLDRATAAALYWYSQPGYYQRFRGESDVPPVNRAGWTNLHALQDRVCSGAVIAAGAAFDPSNDLSTPTGNPTHPGQDWTAEALGAHDDPGWLVPPVMFEPVAGDDVDIRGYVESNGWAEGMPPAVLEELEAAWRAEDENDE</sequence>
<accession>A0ABT6M908</accession>
<evidence type="ECO:0000313" key="2">
    <source>
        <dbReference type="EMBL" id="MDH6279894.1"/>
    </source>
</evidence>
<dbReference type="RefSeq" id="WP_280759251.1">
    <property type="nucleotide sequence ID" value="NZ_JARXVC010000002.1"/>
</dbReference>
<dbReference type="Proteomes" id="UP001160334">
    <property type="component" value="Unassembled WGS sequence"/>
</dbReference>
<dbReference type="Pfam" id="PF14096">
    <property type="entry name" value="DUF4274"/>
    <property type="match status" value="1"/>
</dbReference>
<dbReference type="EMBL" id="JARXVC010000002">
    <property type="protein sequence ID" value="MDH6279894.1"/>
    <property type="molecule type" value="Genomic_DNA"/>
</dbReference>